<dbReference type="GO" id="GO:0005829">
    <property type="term" value="C:cytosol"/>
    <property type="evidence" value="ECO:0007669"/>
    <property type="project" value="TreeGrafter"/>
</dbReference>
<dbReference type="GO" id="GO:0046656">
    <property type="term" value="P:folic acid biosynthetic process"/>
    <property type="evidence" value="ECO:0007669"/>
    <property type="project" value="UniProtKB-KW"/>
</dbReference>
<dbReference type="GO" id="GO:0004156">
    <property type="term" value="F:dihydropteroate synthase activity"/>
    <property type="evidence" value="ECO:0007669"/>
    <property type="project" value="UniProtKB-EC"/>
</dbReference>
<dbReference type="EC" id="2.5.1.15" evidence="4"/>
<comment type="cofactor">
    <cofactor evidence="2">
        <name>Mg(2+)</name>
        <dbReference type="ChEBI" id="CHEBI:18420"/>
    </cofactor>
</comment>
<dbReference type="NCBIfam" id="TIGR01496">
    <property type="entry name" value="DHPS"/>
    <property type="match status" value="1"/>
</dbReference>
<evidence type="ECO:0000313" key="11">
    <source>
        <dbReference type="Proteomes" id="UP000558192"/>
    </source>
</evidence>
<dbReference type="CDD" id="cd00739">
    <property type="entry name" value="DHPS"/>
    <property type="match status" value="1"/>
</dbReference>
<comment type="caution">
    <text evidence="10">The sequence shown here is derived from an EMBL/GenBank/DDBJ whole genome shotgun (WGS) entry which is preliminary data.</text>
</comment>
<comment type="catalytic activity">
    <reaction evidence="1">
        <text>(7,8-dihydropterin-6-yl)methyl diphosphate + 4-aminobenzoate = 7,8-dihydropteroate + diphosphate</text>
        <dbReference type="Rhea" id="RHEA:19949"/>
        <dbReference type="ChEBI" id="CHEBI:17836"/>
        <dbReference type="ChEBI" id="CHEBI:17839"/>
        <dbReference type="ChEBI" id="CHEBI:33019"/>
        <dbReference type="ChEBI" id="CHEBI:72950"/>
        <dbReference type="EC" id="2.5.1.15"/>
    </reaction>
</comment>
<proteinExistence type="predicted"/>
<evidence type="ECO:0000256" key="5">
    <source>
        <dbReference type="ARBA" id="ARBA00022679"/>
    </source>
</evidence>
<comment type="pathway">
    <text evidence="3">Cofactor biosynthesis; tetrahydrofolate biosynthesis; 7,8-dihydrofolate from 2-amino-4-hydroxy-6-hydroxymethyl-7,8-dihydropteridine diphosphate and 4-aminobenzoate: step 1/2.</text>
</comment>
<keyword evidence="6" id="KW-0479">Metal-binding</keyword>
<dbReference type="PROSITE" id="PS00793">
    <property type="entry name" value="DHPS_2"/>
    <property type="match status" value="1"/>
</dbReference>
<evidence type="ECO:0000256" key="1">
    <source>
        <dbReference type="ARBA" id="ARBA00000012"/>
    </source>
</evidence>
<dbReference type="Gene3D" id="3.20.20.20">
    <property type="entry name" value="Dihydropteroate synthase-like"/>
    <property type="match status" value="1"/>
</dbReference>
<dbReference type="AlphaFoldDB" id="A0A7X5YA01"/>
<evidence type="ECO:0000313" key="10">
    <source>
        <dbReference type="EMBL" id="NJC06266.1"/>
    </source>
</evidence>
<keyword evidence="5 10" id="KW-0808">Transferase</keyword>
<accession>A0A7X5YA01</accession>
<keyword evidence="8" id="KW-0289">Folate biosynthesis</keyword>
<dbReference type="EMBL" id="JAATJC010000001">
    <property type="protein sequence ID" value="NJC06266.1"/>
    <property type="molecule type" value="Genomic_DNA"/>
</dbReference>
<dbReference type="Pfam" id="PF00809">
    <property type="entry name" value="Pterin_bind"/>
    <property type="match status" value="1"/>
</dbReference>
<keyword evidence="7" id="KW-0460">Magnesium</keyword>
<dbReference type="InterPro" id="IPR006390">
    <property type="entry name" value="DHP_synth_dom"/>
</dbReference>
<dbReference type="GO" id="GO:0046654">
    <property type="term" value="P:tetrahydrofolate biosynthetic process"/>
    <property type="evidence" value="ECO:0007669"/>
    <property type="project" value="TreeGrafter"/>
</dbReference>
<dbReference type="PROSITE" id="PS50972">
    <property type="entry name" value="PTERIN_BINDING"/>
    <property type="match status" value="1"/>
</dbReference>
<dbReference type="InterPro" id="IPR045031">
    <property type="entry name" value="DHP_synth-like"/>
</dbReference>
<organism evidence="10 11">
    <name type="scientific">Sphingomonas kaistensis</name>
    <dbReference type="NCBI Taxonomy" id="298708"/>
    <lineage>
        <taxon>Bacteria</taxon>
        <taxon>Pseudomonadati</taxon>
        <taxon>Pseudomonadota</taxon>
        <taxon>Alphaproteobacteria</taxon>
        <taxon>Sphingomonadales</taxon>
        <taxon>Sphingomonadaceae</taxon>
        <taxon>Sphingomonas</taxon>
    </lineage>
</organism>
<reference evidence="10 11" key="1">
    <citation type="submission" date="2020-03" db="EMBL/GenBank/DDBJ databases">
        <title>Genomic Encyclopedia of Type Strains, Phase IV (KMG-IV): sequencing the most valuable type-strain genomes for metagenomic binning, comparative biology and taxonomic classification.</title>
        <authorList>
            <person name="Goeker M."/>
        </authorList>
    </citation>
    <scope>NUCLEOTIDE SEQUENCE [LARGE SCALE GENOMIC DNA]</scope>
    <source>
        <strain evidence="10 11">DSM 16846</strain>
    </source>
</reference>
<dbReference type="PANTHER" id="PTHR20941">
    <property type="entry name" value="FOLATE SYNTHESIS PROTEINS"/>
    <property type="match status" value="1"/>
</dbReference>
<name>A0A7X5YA01_9SPHN</name>
<protein>
    <recommendedName>
        <fullName evidence="4">dihydropteroate synthase</fullName>
        <ecNumber evidence="4">2.5.1.15</ecNumber>
    </recommendedName>
</protein>
<dbReference type="Proteomes" id="UP000558192">
    <property type="component" value="Unassembled WGS sequence"/>
</dbReference>
<dbReference type="InterPro" id="IPR011005">
    <property type="entry name" value="Dihydropteroate_synth-like_sf"/>
</dbReference>
<dbReference type="RefSeq" id="WP_168069347.1">
    <property type="nucleotide sequence ID" value="NZ_JAATJC010000001.1"/>
</dbReference>
<dbReference type="SUPFAM" id="SSF51717">
    <property type="entry name" value="Dihydropteroate synthetase-like"/>
    <property type="match status" value="1"/>
</dbReference>
<evidence type="ECO:0000256" key="6">
    <source>
        <dbReference type="ARBA" id="ARBA00022723"/>
    </source>
</evidence>
<evidence type="ECO:0000256" key="3">
    <source>
        <dbReference type="ARBA" id="ARBA00004763"/>
    </source>
</evidence>
<gene>
    <name evidence="10" type="ORF">GGQ97_002059</name>
</gene>
<dbReference type="InterPro" id="IPR000489">
    <property type="entry name" value="Pterin-binding_dom"/>
</dbReference>
<evidence type="ECO:0000256" key="8">
    <source>
        <dbReference type="ARBA" id="ARBA00022909"/>
    </source>
</evidence>
<keyword evidence="11" id="KW-1185">Reference proteome</keyword>
<evidence type="ECO:0000256" key="7">
    <source>
        <dbReference type="ARBA" id="ARBA00022842"/>
    </source>
</evidence>
<feature type="domain" description="Pterin-binding" evidence="9">
    <location>
        <begin position="92"/>
        <end position="342"/>
    </location>
</feature>
<sequence length="356" mass="37392">MAFRTLLRPTGFVDAPFGYDGQVARLAGTMCWFSAVELLAVGENGRVTSSLVPVDQVEGRLENDAMASDWAALTAVRKPLTLGSRTIRLDQPQLMAILNATPDSFSGGGQSASADDGFAAAEAGAAILDVGGESTRPGARQVWEGDEIERVVPLVQRLAAGGAAVSIDTRKAAVMEAAIAAGATLVNDVSALGWDQRSAEVVAKAGVPVVLMHHQGAPETMQDAPSYPRGALVEVFFWLEDRIAAAVDAGIGREKIIVDPGIGFGKSVAHNLELMNGLAAFHALGCPLLVGASRKRTIGALHNEAPADRRLGGSVTLAIKAAEQGTHLIRAHDVFETVQALRVWRGLRDQALTPRL</sequence>
<evidence type="ECO:0000256" key="4">
    <source>
        <dbReference type="ARBA" id="ARBA00012458"/>
    </source>
</evidence>
<dbReference type="GO" id="GO:0046872">
    <property type="term" value="F:metal ion binding"/>
    <property type="evidence" value="ECO:0007669"/>
    <property type="project" value="UniProtKB-KW"/>
</dbReference>
<dbReference type="PANTHER" id="PTHR20941:SF1">
    <property type="entry name" value="FOLIC ACID SYNTHESIS PROTEIN FOL1"/>
    <property type="match status" value="1"/>
</dbReference>
<evidence type="ECO:0000259" key="9">
    <source>
        <dbReference type="PROSITE" id="PS50972"/>
    </source>
</evidence>
<evidence type="ECO:0000256" key="2">
    <source>
        <dbReference type="ARBA" id="ARBA00001946"/>
    </source>
</evidence>